<dbReference type="OrthoDB" id="6086192at2759"/>
<evidence type="ECO:0000256" key="1">
    <source>
        <dbReference type="SAM" id="MobiDB-lite"/>
    </source>
</evidence>
<keyword evidence="4" id="KW-1185">Reference proteome</keyword>
<name>A0A3S0Z247_ELYCH</name>
<feature type="compositionally biased region" description="Polar residues" evidence="1">
    <location>
        <begin position="241"/>
        <end position="250"/>
    </location>
</feature>
<evidence type="ECO:0000259" key="2">
    <source>
        <dbReference type="PROSITE" id="PS51186"/>
    </source>
</evidence>
<dbReference type="PANTHER" id="PTHR47403:SF6">
    <property type="entry name" value="N-ACETYLTRANSFERASE DOMAIN-CONTAINING PROTEIN"/>
    <property type="match status" value="1"/>
</dbReference>
<proteinExistence type="predicted"/>
<dbReference type="PANTHER" id="PTHR47403">
    <property type="entry name" value="LOC100145250 PROTEIN"/>
    <property type="match status" value="1"/>
</dbReference>
<dbReference type="Gene3D" id="3.40.630.30">
    <property type="match status" value="1"/>
</dbReference>
<dbReference type="SUPFAM" id="SSF55729">
    <property type="entry name" value="Acyl-CoA N-acyltransferases (Nat)"/>
    <property type="match status" value="1"/>
</dbReference>
<gene>
    <name evidence="3" type="ORF">EGW08_023138</name>
</gene>
<dbReference type="Proteomes" id="UP000271974">
    <property type="component" value="Unassembled WGS sequence"/>
</dbReference>
<sequence length="379" mass="43362">MSSDGDSPTISYRTATLSDYDAVMSIGGIYGGRDYLWSLYRQLVMDPDKHGIVALDGETVVGFYMTSTFDGGRTVLKRSGRVREDYRGRGIFHALEAELDKHTLKHRPRAMYDVFANTEKEEHLADKFLDMGFKEVCRKDMYHMLLNSSRLFKPTDNAPNKPISVMELTKEDLKLLFSAGDISRQLFPAQRLLNTYMPYRLLESNIQYMICERGGAFVSLEDPDVADKQSNGRIELPHSRPPQQEISTNNRNEDLDLHLSNNTMHGSLDAASVKNVAMVSFFYCYPTPDGFLYYLDPYARKGLPSAHFRAHFDKNMETLQRYFPNQNGILTVTHDSNIAADEIISCLDDYGIVKQMEGQEKTQILYERDRAMYGFHVEN</sequence>
<dbReference type="GO" id="GO:0016747">
    <property type="term" value="F:acyltransferase activity, transferring groups other than amino-acyl groups"/>
    <property type="evidence" value="ECO:0007669"/>
    <property type="project" value="InterPro"/>
</dbReference>
<reference evidence="3 4" key="1">
    <citation type="submission" date="2019-01" db="EMBL/GenBank/DDBJ databases">
        <title>A draft genome assembly of the solar-powered sea slug Elysia chlorotica.</title>
        <authorList>
            <person name="Cai H."/>
            <person name="Li Q."/>
            <person name="Fang X."/>
            <person name="Li J."/>
            <person name="Curtis N.E."/>
            <person name="Altenburger A."/>
            <person name="Shibata T."/>
            <person name="Feng M."/>
            <person name="Maeda T."/>
            <person name="Schwartz J.A."/>
            <person name="Shigenobu S."/>
            <person name="Lundholm N."/>
            <person name="Nishiyama T."/>
            <person name="Yang H."/>
            <person name="Hasebe M."/>
            <person name="Li S."/>
            <person name="Pierce S.K."/>
            <person name="Wang J."/>
        </authorList>
    </citation>
    <scope>NUCLEOTIDE SEQUENCE [LARGE SCALE GENOMIC DNA]</scope>
    <source>
        <strain evidence="3">EC2010</strain>
        <tissue evidence="3">Whole organism of an adult</tissue>
    </source>
</reference>
<protein>
    <recommendedName>
        <fullName evidence="2">N-acetyltransferase domain-containing protein</fullName>
    </recommendedName>
</protein>
<feature type="domain" description="N-acetyltransferase" evidence="2">
    <location>
        <begin position="10"/>
        <end position="156"/>
    </location>
</feature>
<dbReference type="Pfam" id="PF00583">
    <property type="entry name" value="Acetyltransf_1"/>
    <property type="match status" value="1"/>
</dbReference>
<accession>A0A3S0Z247</accession>
<evidence type="ECO:0000313" key="4">
    <source>
        <dbReference type="Proteomes" id="UP000271974"/>
    </source>
</evidence>
<dbReference type="AlphaFoldDB" id="A0A3S0Z247"/>
<dbReference type="PROSITE" id="PS51186">
    <property type="entry name" value="GNAT"/>
    <property type="match status" value="1"/>
</dbReference>
<feature type="region of interest" description="Disordered" evidence="1">
    <location>
        <begin position="228"/>
        <end position="250"/>
    </location>
</feature>
<evidence type="ECO:0000313" key="3">
    <source>
        <dbReference type="EMBL" id="RUS69101.1"/>
    </source>
</evidence>
<dbReference type="InterPro" id="IPR000182">
    <property type="entry name" value="GNAT_dom"/>
</dbReference>
<dbReference type="EMBL" id="RQTK01001834">
    <property type="protein sequence ID" value="RUS69101.1"/>
    <property type="molecule type" value="Genomic_DNA"/>
</dbReference>
<comment type="caution">
    <text evidence="3">The sequence shown here is derived from an EMBL/GenBank/DDBJ whole genome shotgun (WGS) entry which is preliminary data.</text>
</comment>
<organism evidence="3 4">
    <name type="scientific">Elysia chlorotica</name>
    <name type="common">Eastern emerald elysia</name>
    <name type="synonym">Sea slug</name>
    <dbReference type="NCBI Taxonomy" id="188477"/>
    <lineage>
        <taxon>Eukaryota</taxon>
        <taxon>Metazoa</taxon>
        <taxon>Spiralia</taxon>
        <taxon>Lophotrochozoa</taxon>
        <taxon>Mollusca</taxon>
        <taxon>Gastropoda</taxon>
        <taxon>Heterobranchia</taxon>
        <taxon>Euthyneura</taxon>
        <taxon>Panpulmonata</taxon>
        <taxon>Sacoglossa</taxon>
        <taxon>Placobranchoidea</taxon>
        <taxon>Plakobranchidae</taxon>
        <taxon>Elysia</taxon>
    </lineage>
</organism>
<dbReference type="InterPro" id="IPR016181">
    <property type="entry name" value="Acyl_CoA_acyltransferase"/>
</dbReference>